<dbReference type="InterPro" id="IPR050856">
    <property type="entry name" value="Biotin_carboxylase_complex"/>
</dbReference>
<dbReference type="UniPathway" id="UPA00945">
    <property type="reaction ID" value="UER00908"/>
</dbReference>
<comment type="cofactor">
    <cofactor evidence="1">
        <name>biotin</name>
        <dbReference type="ChEBI" id="CHEBI:57586"/>
    </cofactor>
</comment>
<proteinExistence type="predicted"/>
<keyword evidence="7 14" id="KW-0067">ATP-binding</keyword>
<dbReference type="PROSITE" id="PS00866">
    <property type="entry name" value="CPSASE_1"/>
    <property type="match status" value="1"/>
</dbReference>
<organism evidence="18 19">
    <name type="scientific">Adineta steineri</name>
    <dbReference type="NCBI Taxonomy" id="433720"/>
    <lineage>
        <taxon>Eukaryota</taxon>
        <taxon>Metazoa</taxon>
        <taxon>Spiralia</taxon>
        <taxon>Gnathifera</taxon>
        <taxon>Rotifera</taxon>
        <taxon>Eurotatoria</taxon>
        <taxon>Bdelloidea</taxon>
        <taxon>Adinetida</taxon>
        <taxon>Adinetidae</taxon>
        <taxon>Adineta</taxon>
    </lineage>
</organism>
<dbReference type="Gene3D" id="2.40.50.100">
    <property type="match status" value="1"/>
</dbReference>
<keyword evidence="8" id="KW-0460">Magnesium</keyword>
<dbReference type="EMBL" id="CAJNOG010001227">
    <property type="protein sequence ID" value="CAF1422859.1"/>
    <property type="molecule type" value="Genomic_DNA"/>
</dbReference>
<comment type="caution">
    <text evidence="18">The sequence shown here is derived from an EMBL/GenBank/DDBJ whole genome shotgun (WGS) entry which is preliminary data.</text>
</comment>
<dbReference type="SUPFAM" id="SSF52440">
    <property type="entry name" value="PreATP-grasp domain"/>
    <property type="match status" value="1"/>
</dbReference>
<keyword evidence="11" id="KW-0464">Manganese</keyword>
<gene>
    <name evidence="18" type="ORF">JYZ213_LOCUS39092</name>
</gene>
<protein>
    <recommendedName>
        <fullName evidence="3">propionyl-CoA carboxylase</fullName>
        <ecNumber evidence="3">6.4.1.3</ecNumber>
    </recommendedName>
</protein>
<sequence>MHFLWTLGARSSPSSNRFLLLKRFQSTQTTAKNAKSIFTYGKDGHYFRDRIDPNESKFSKILIANRGEIACRIIRTCQAMGIKTVAVHSDVDSNSLFVKMADEAVCIGPAQAKLSYLNEDIILNAVKQTGAEAVHPGYGFLSENTKFAKKLADNNVEFIGPSSKSIEAMGDKIHSKVIARKANVSMIPGYDGEVKDEDECIRVSNDIGYPVMIKASAGGGGKGMRVAWNDKEARENFRLCKGEAASSFGDDRMLVEKFIDNPRHIEFQILGDKSGNILYLNERECSIQRRNQKVIEEAPSVFLDKETRRKMGEEAVQLAHAVGYYSAGTVEFMVDSKRNFYFLEMNTRLQVEHPITEATTGTVEFMVDSKRNFYFLEMNTRLQVEHPITEATTGIDLVHQMIRVAKGHKLNYKQEDITMKGWAFECRVYAEDPYKAFGLPSIGRLTSYKDPSDIPNVRCDSGITEGSEISLYYDPLICKLTTFGNDRQAALATMAQALDSYVIRGVTNNIPLLRDIITEERFVSGDISTKYLPQVYPEGFKGKQLKDTERESLVALAACVAVKGALRDRSFKRQHSNVTRPTDYEYEVRLNDFKRKIRVTPSEKDGMKEFHVDVDGKQNITIKDNFKLGDHVLKIDFNGQPFTMQLYKMDATGNVTLIYLGTKYELRVLPQRAAKYMSIMPAKKQIDLASVLISPMPGIVKSVSVKVGERVADGQEVCVVEAMKMQNKLIAGRAGVVKFVGIKEGETVEDGKILIELE</sequence>
<keyword evidence="6 14" id="KW-0547">Nucleotide-binding</keyword>
<evidence type="ECO:0000256" key="5">
    <source>
        <dbReference type="ARBA" id="ARBA00022723"/>
    </source>
</evidence>
<dbReference type="SMART" id="SM00878">
    <property type="entry name" value="Biotin_carb_C"/>
    <property type="match status" value="1"/>
</dbReference>
<dbReference type="InterPro" id="IPR041265">
    <property type="entry name" value="PCC_BT"/>
</dbReference>
<dbReference type="InterPro" id="IPR011054">
    <property type="entry name" value="Rudment_hybrid_motif"/>
</dbReference>
<dbReference type="InterPro" id="IPR000089">
    <property type="entry name" value="Biotin_lipoyl"/>
</dbReference>
<dbReference type="GO" id="GO:0004658">
    <property type="term" value="F:propionyl-CoA carboxylase activity"/>
    <property type="evidence" value="ECO:0007669"/>
    <property type="project" value="UniProtKB-EC"/>
</dbReference>
<evidence type="ECO:0000256" key="6">
    <source>
        <dbReference type="ARBA" id="ARBA00022741"/>
    </source>
</evidence>
<evidence type="ECO:0000259" key="15">
    <source>
        <dbReference type="PROSITE" id="PS50968"/>
    </source>
</evidence>
<dbReference type="Proteomes" id="UP000663845">
    <property type="component" value="Unassembled WGS sequence"/>
</dbReference>
<dbReference type="Pfam" id="PF00289">
    <property type="entry name" value="Biotin_carb_N"/>
    <property type="match status" value="1"/>
</dbReference>
<evidence type="ECO:0000256" key="14">
    <source>
        <dbReference type="PROSITE-ProRule" id="PRU00409"/>
    </source>
</evidence>
<evidence type="ECO:0000256" key="10">
    <source>
        <dbReference type="ARBA" id="ARBA00023098"/>
    </source>
</evidence>
<evidence type="ECO:0000313" key="18">
    <source>
        <dbReference type="EMBL" id="CAF1422859.1"/>
    </source>
</evidence>
<accession>A0A815MG76</accession>
<dbReference type="Gene3D" id="3.30.470.20">
    <property type="entry name" value="ATP-grasp fold, B domain"/>
    <property type="match status" value="2"/>
</dbReference>
<dbReference type="SUPFAM" id="SSF51230">
    <property type="entry name" value="Single hybrid motif"/>
    <property type="match status" value="1"/>
</dbReference>
<dbReference type="AlphaFoldDB" id="A0A815MG76"/>
<dbReference type="GO" id="GO:0046872">
    <property type="term" value="F:metal ion binding"/>
    <property type="evidence" value="ECO:0007669"/>
    <property type="project" value="UniProtKB-KW"/>
</dbReference>
<name>A0A815MG76_9BILA</name>
<evidence type="ECO:0000256" key="4">
    <source>
        <dbReference type="ARBA" id="ARBA00022598"/>
    </source>
</evidence>
<dbReference type="InterPro" id="IPR005481">
    <property type="entry name" value="BC-like_N"/>
</dbReference>
<dbReference type="PROSITE" id="PS50968">
    <property type="entry name" value="BIOTINYL_LIPOYL"/>
    <property type="match status" value="1"/>
</dbReference>
<dbReference type="InterPro" id="IPR005482">
    <property type="entry name" value="Biotin_COase_C"/>
</dbReference>
<dbReference type="PROSITE" id="PS50979">
    <property type="entry name" value="BC"/>
    <property type="match status" value="1"/>
</dbReference>
<evidence type="ECO:0000256" key="2">
    <source>
        <dbReference type="ARBA" id="ARBA00005060"/>
    </source>
</evidence>
<feature type="domain" description="Lipoyl-binding" evidence="15">
    <location>
        <begin position="683"/>
        <end position="758"/>
    </location>
</feature>
<dbReference type="PROSITE" id="PS00867">
    <property type="entry name" value="CPSASE_2"/>
    <property type="match status" value="2"/>
</dbReference>
<dbReference type="InterPro" id="IPR001882">
    <property type="entry name" value="Biotin_BS"/>
</dbReference>
<dbReference type="GO" id="GO:0005739">
    <property type="term" value="C:mitochondrion"/>
    <property type="evidence" value="ECO:0007669"/>
    <property type="project" value="TreeGrafter"/>
</dbReference>
<dbReference type="InterPro" id="IPR016185">
    <property type="entry name" value="PreATP-grasp_dom_sf"/>
</dbReference>
<dbReference type="SUPFAM" id="SSF56059">
    <property type="entry name" value="Glutathione synthetase ATP-binding domain-like"/>
    <property type="match status" value="2"/>
</dbReference>
<keyword evidence="9" id="KW-0442">Lipid degradation</keyword>
<dbReference type="Pfam" id="PF02785">
    <property type="entry name" value="Biotin_carb_C"/>
    <property type="match status" value="1"/>
</dbReference>
<evidence type="ECO:0000256" key="12">
    <source>
        <dbReference type="ARBA" id="ARBA00023267"/>
    </source>
</evidence>
<comment type="pathway">
    <text evidence="2">Metabolic intermediate metabolism; propanoyl-CoA degradation; succinyl-CoA from propanoyl-CoA: step 1/3.</text>
</comment>
<keyword evidence="10" id="KW-0443">Lipid metabolism</keyword>
<evidence type="ECO:0000256" key="11">
    <source>
        <dbReference type="ARBA" id="ARBA00023211"/>
    </source>
</evidence>
<evidence type="ECO:0000256" key="13">
    <source>
        <dbReference type="ARBA" id="ARBA00049495"/>
    </source>
</evidence>
<reference evidence="18" key="1">
    <citation type="submission" date="2021-02" db="EMBL/GenBank/DDBJ databases">
        <authorList>
            <person name="Nowell W R."/>
        </authorList>
    </citation>
    <scope>NUCLEOTIDE SEQUENCE</scope>
</reference>
<evidence type="ECO:0000259" key="17">
    <source>
        <dbReference type="PROSITE" id="PS50979"/>
    </source>
</evidence>
<evidence type="ECO:0000256" key="8">
    <source>
        <dbReference type="ARBA" id="ARBA00022842"/>
    </source>
</evidence>
<dbReference type="GO" id="GO:0016042">
    <property type="term" value="P:lipid catabolic process"/>
    <property type="evidence" value="ECO:0007669"/>
    <property type="project" value="UniProtKB-KW"/>
</dbReference>
<feature type="domain" description="Biotin carboxylation" evidence="17">
    <location>
        <begin position="57"/>
        <end position="537"/>
    </location>
</feature>
<dbReference type="InterPro" id="IPR011053">
    <property type="entry name" value="Single_hybrid_motif"/>
</dbReference>
<dbReference type="PROSITE" id="PS00188">
    <property type="entry name" value="BIOTIN"/>
    <property type="match status" value="1"/>
</dbReference>
<evidence type="ECO:0000313" key="19">
    <source>
        <dbReference type="Proteomes" id="UP000663845"/>
    </source>
</evidence>
<evidence type="ECO:0000256" key="7">
    <source>
        <dbReference type="ARBA" id="ARBA00022840"/>
    </source>
</evidence>
<dbReference type="InterPro" id="IPR005479">
    <property type="entry name" value="CPAse_ATP-bd"/>
</dbReference>
<dbReference type="SUPFAM" id="SSF51246">
    <property type="entry name" value="Rudiment single hybrid motif"/>
    <property type="match status" value="1"/>
</dbReference>
<dbReference type="PANTHER" id="PTHR18866">
    <property type="entry name" value="CARBOXYLASE:PYRUVATE/ACETYL-COA/PROPIONYL-COA CARBOXYLASE"/>
    <property type="match status" value="1"/>
</dbReference>
<dbReference type="GO" id="GO:0005524">
    <property type="term" value="F:ATP binding"/>
    <property type="evidence" value="ECO:0007669"/>
    <property type="project" value="UniProtKB-UniRule"/>
</dbReference>
<dbReference type="Pfam" id="PF18140">
    <property type="entry name" value="PCC_BT"/>
    <property type="match status" value="1"/>
</dbReference>
<dbReference type="Gene3D" id="3.30.700.30">
    <property type="match status" value="1"/>
</dbReference>
<evidence type="ECO:0000256" key="1">
    <source>
        <dbReference type="ARBA" id="ARBA00001953"/>
    </source>
</evidence>
<evidence type="ECO:0000256" key="3">
    <source>
        <dbReference type="ARBA" id="ARBA00013050"/>
    </source>
</evidence>
<dbReference type="Pfam" id="PF02786">
    <property type="entry name" value="CPSase_L_D2"/>
    <property type="match status" value="1"/>
</dbReference>
<keyword evidence="5" id="KW-0479">Metal-binding</keyword>
<evidence type="ECO:0000259" key="16">
    <source>
        <dbReference type="PROSITE" id="PS50975"/>
    </source>
</evidence>
<dbReference type="Pfam" id="PF00364">
    <property type="entry name" value="Biotin_lipoyl"/>
    <property type="match status" value="1"/>
</dbReference>
<dbReference type="PANTHER" id="PTHR18866:SF33">
    <property type="entry name" value="METHYLCROTONOYL-COA CARBOXYLASE SUBUNIT ALPHA, MITOCHONDRIAL-RELATED"/>
    <property type="match status" value="1"/>
</dbReference>
<dbReference type="InterPro" id="IPR011761">
    <property type="entry name" value="ATP-grasp"/>
</dbReference>
<dbReference type="CDD" id="cd06850">
    <property type="entry name" value="biotinyl_domain"/>
    <property type="match status" value="1"/>
</dbReference>
<feature type="domain" description="ATP-grasp" evidence="16">
    <location>
        <begin position="176"/>
        <end position="406"/>
    </location>
</feature>
<dbReference type="EC" id="6.4.1.3" evidence="3"/>
<dbReference type="InterPro" id="IPR011764">
    <property type="entry name" value="Biotin_carboxylation_dom"/>
</dbReference>
<dbReference type="PROSITE" id="PS50975">
    <property type="entry name" value="ATP_GRASP"/>
    <property type="match status" value="1"/>
</dbReference>
<comment type="catalytic activity">
    <reaction evidence="13">
        <text>propanoyl-CoA + hydrogencarbonate + ATP = (S)-methylmalonyl-CoA + ADP + phosphate + H(+)</text>
        <dbReference type="Rhea" id="RHEA:23720"/>
        <dbReference type="ChEBI" id="CHEBI:15378"/>
        <dbReference type="ChEBI" id="CHEBI:17544"/>
        <dbReference type="ChEBI" id="CHEBI:30616"/>
        <dbReference type="ChEBI" id="CHEBI:43474"/>
        <dbReference type="ChEBI" id="CHEBI:57327"/>
        <dbReference type="ChEBI" id="CHEBI:57392"/>
        <dbReference type="ChEBI" id="CHEBI:456216"/>
        <dbReference type="EC" id="6.4.1.3"/>
    </reaction>
    <physiologicalReaction direction="left-to-right" evidence="13">
        <dbReference type="Rhea" id="RHEA:23721"/>
    </physiologicalReaction>
</comment>
<keyword evidence="4" id="KW-0436">Ligase</keyword>
<evidence type="ECO:0000256" key="9">
    <source>
        <dbReference type="ARBA" id="ARBA00022963"/>
    </source>
</evidence>
<keyword evidence="12" id="KW-0092">Biotin</keyword>